<dbReference type="SMART" id="SM00563">
    <property type="entry name" value="PlsC"/>
    <property type="match status" value="1"/>
</dbReference>
<dbReference type="Pfam" id="PF13193">
    <property type="entry name" value="AMP-binding_C"/>
    <property type="match status" value="1"/>
</dbReference>
<dbReference type="Pfam" id="PF00501">
    <property type="entry name" value="AMP-binding"/>
    <property type="match status" value="1"/>
</dbReference>
<dbReference type="PROSITE" id="PS00455">
    <property type="entry name" value="AMP_BINDING"/>
    <property type="match status" value="1"/>
</dbReference>
<dbReference type="Gene3D" id="1.10.1200.10">
    <property type="entry name" value="ACP-like"/>
    <property type="match status" value="1"/>
</dbReference>
<reference evidence="6" key="1">
    <citation type="journal article" date="2022" name="Int. J. Syst. Evol. Microbiol.">
        <title>Anaeromyxobacter oryzae sp. nov., Anaeromyxobacter diazotrophicus sp. nov. and Anaeromyxobacter paludicola sp. nov., isolated from paddy soils.</title>
        <authorList>
            <person name="Itoh H."/>
            <person name="Xu Z."/>
            <person name="Mise K."/>
            <person name="Masuda Y."/>
            <person name="Ushijima N."/>
            <person name="Hayakawa C."/>
            <person name="Shiratori Y."/>
            <person name="Senoo K."/>
        </authorList>
    </citation>
    <scope>NUCLEOTIDE SEQUENCE [LARGE SCALE GENOMIC DNA]</scope>
    <source>
        <strain evidence="6">Red232</strain>
    </source>
</reference>
<keyword evidence="2" id="KW-0597">Phosphoprotein</keyword>
<gene>
    <name evidence="5" type="ORF">AMOR_09150</name>
</gene>
<feature type="region of interest" description="Disordered" evidence="3">
    <location>
        <begin position="1"/>
        <end position="27"/>
    </location>
</feature>
<dbReference type="Gene3D" id="3.40.50.12780">
    <property type="entry name" value="N-terminal domain of ligase-like"/>
    <property type="match status" value="1"/>
</dbReference>
<dbReference type="PROSITE" id="PS50075">
    <property type="entry name" value="CARRIER"/>
    <property type="match status" value="1"/>
</dbReference>
<evidence type="ECO:0000256" key="1">
    <source>
        <dbReference type="ARBA" id="ARBA00022450"/>
    </source>
</evidence>
<dbReference type="InterPro" id="IPR036736">
    <property type="entry name" value="ACP-like_sf"/>
</dbReference>
<evidence type="ECO:0000313" key="6">
    <source>
        <dbReference type="Proteomes" id="UP001162891"/>
    </source>
</evidence>
<dbReference type="InterPro" id="IPR033640">
    <property type="entry name" value="FAR_C"/>
</dbReference>
<dbReference type="EMBL" id="AP025591">
    <property type="protein sequence ID" value="BDG01919.1"/>
    <property type="molecule type" value="Genomic_DNA"/>
</dbReference>
<keyword evidence="6" id="KW-1185">Reference proteome</keyword>
<dbReference type="PROSITE" id="PS00012">
    <property type="entry name" value="PHOSPHOPANTETHEINE"/>
    <property type="match status" value="1"/>
</dbReference>
<feature type="compositionally biased region" description="Basic and acidic residues" evidence="3">
    <location>
        <begin position="1564"/>
        <end position="1574"/>
    </location>
</feature>
<dbReference type="Gene3D" id="3.30.300.30">
    <property type="match status" value="1"/>
</dbReference>
<dbReference type="InterPro" id="IPR009081">
    <property type="entry name" value="PP-bd_ACP"/>
</dbReference>
<dbReference type="InterPro" id="IPR036291">
    <property type="entry name" value="NAD(P)-bd_dom_sf"/>
</dbReference>
<dbReference type="PANTHER" id="PTHR43767">
    <property type="entry name" value="LONG-CHAIN-FATTY-ACID--COA LIGASE"/>
    <property type="match status" value="1"/>
</dbReference>
<organism evidence="5 6">
    <name type="scientific">Anaeromyxobacter oryzae</name>
    <dbReference type="NCBI Taxonomy" id="2918170"/>
    <lineage>
        <taxon>Bacteria</taxon>
        <taxon>Pseudomonadati</taxon>
        <taxon>Myxococcota</taxon>
        <taxon>Myxococcia</taxon>
        <taxon>Myxococcales</taxon>
        <taxon>Cystobacterineae</taxon>
        <taxon>Anaeromyxobacteraceae</taxon>
        <taxon>Anaeromyxobacter</taxon>
    </lineage>
</organism>
<dbReference type="CDD" id="cd07989">
    <property type="entry name" value="LPLAT_AGPAT-like"/>
    <property type="match status" value="1"/>
</dbReference>
<dbReference type="Proteomes" id="UP001162891">
    <property type="component" value="Chromosome"/>
</dbReference>
<keyword evidence="1" id="KW-0596">Phosphopantetheine</keyword>
<proteinExistence type="predicted"/>
<feature type="domain" description="Carrier" evidence="4">
    <location>
        <begin position="1186"/>
        <end position="1261"/>
    </location>
</feature>
<dbReference type="SUPFAM" id="SSF47336">
    <property type="entry name" value="ACP-like"/>
    <property type="match status" value="1"/>
</dbReference>
<dbReference type="SUPFAM" id="SSF56801">
    <property type="entry name" value="Acetyl-CoA synthetase-like"/>
    <property type="match status" value="1"/>
</dbReference>
<dbReference type="CDD" id="cd09071">
    <property type="entry name" value="FAR_C"/>
    <property type="match status" value="1"/>
</dbReference>
<dbReference type="InterPro" id="IPR045851">
    <property type="entry name" value="AMP-bd_C_sf"/>
</dbReference>
<dbReference type="Pfam" id="PF01553">
    <property type="entry name" value="Acyltransferase"/>
    <property type="match status" value="1"/>
</dbReference>
<dbReference type="InterPro" id="IPR050237">
    <property type="entry name" value="ATP-dep_AMP-bd_enzyme"/>
</dbReference>
<dbReference type="InterPro" id="IPR002123">
    <property type="entry name" value="Plipid/glycerol_acylTrfase"/>
</dbReference>
<evidence type="ECO:0000256" key="2">
    <source>
        <dbReference type="ARBA" id="ARBA00022553"/>
    </source>
</evidence>
<evidence type="ECO:0000259" key="4">
    <source>
        <dbReference type="PROSITE" id="PS50075"/>
    </source>
</evidence>
<evidence type="ECO:0000313" key="5">
    <source>
        <dbReference type="EMBL" id="BDG01919.1"/>
    </source>
</evidence>
<dbReference type="Pfam" id="PF00550">
    <property type="entry name" value="PP-binding"/>
    <property type="match status" value="1"/>
</dbReference>
<dbReference type="InterPro" id="IPR020845">
    <property type="entry name" value="AMP-binding_CS"/>
</dbReference>
<dbReference type="InterPro" id="IPR000873">
    <property type="entry name" value="AMP-dep_synth/lig_dom"/>
</dbReference>
<dbReference type="PANTHER" id="PTHR43767:SF1">
    <property type="entry name" value="NONRIBOSOMAL PEPTIDE SYNTHASE PES1 (EUROFUNG)-RELATED"/>
    <property type="match status" value="1"/>
</dbReference>
<feature type="region of interest" description="Disordered" evidence="3">
    <location>
        <begin position="1505"/>
        <end position="1593"/>
    </location>
</feature>
<dbReference type="InterPro" id="IPR042099">
    <property type="entry name" value="ANL_N_sf"/>
</dbReference>
<dbReference type="RefSeq" id="WP_248358905.1">
    <property type="nucleotide sequence ID" value="NZ_AP025591.1"/>
</dbReference>
<dbReference type="InterPro" id="IPR013120">
    <property type="entry name" value="FAR_NAD-bd"/>
</dbReference>
<accession>A0ABN6MQC3</accession>
<dbReference type="Pfam" id="PF07993">
    <property type="entry name" value="NAD_binding_4"/>
    <property type="match status" value="1"/>
</dbReference>
<protein>
    <recommendedName>
        <fullName evidence="4">Carrier domain-containing protein</fullName>
    </recommendedName>
</protein>
<dbReference type="InterPro" id="IPR025110">
    <property type="entry name" value="AMP-bd_C"/>
</dbReference>
<dbReference type="InterPro" id="IPR006162">
    <property type="entry name" value="Ppantetheine_attach_site"/>
</dbReference>
<feature type="compositionally biased region" description="Low complexity" evidence="3">
    <location>
        <begin position="1510"/>
        <end position="1525"/>
    </location>
</feature>
<sequence length="1593" mass="171894">MNAHGKNGAHGPHVPATRAPPGGRPPPLDVARLLEGRRLLVTGATGFVGKVALSLLLDRYPGVGRVFVLVRPGTGGTPDARFFGKIVPGRPFDPLRARHGSAFEAFVREKCLPLAGDVSAPLLGLSAPDLARLDGLDLVLNSAGLVDFDPSLELALGVNVHGPRNAVELCRRTGAGLVHVSTCYVAGNRDGVVFEDEEIPGYFPRRAGVEGRPKAPVLDGAEFELSAELGDAERRIAEIRAQAEDRVQQSRFRDRALERLEAEGRPRDDEKALRLAVGREKRLWVSERLVEAGMERARHWGWPNTYTYTKSLGEQAIAASDVPWAIVRPSIVESALRYPFPGWNEGFTTSAPLAFMGLKGQRAFPISDQAILDVVPVDLVAAGLVAVSAELLERRDALRAKVQPDQAVPERAGRPGGREPDAGVPAAGRVFHLASGDVNPLWASRAVELTALYRRRFYRERTEGNATWNKVLSRVEPYPVSRAHYRVFSSPAFAALARGARRLVEEHAPRWGAPRLSALAHRVAGELDEWTRKFEQLEALWNLYLPFVWDNHYVFRCAGIRALRERLPEADRALVPWDPEALDWRRYWLDVHMKGMEEWVFPGLEEEADRRVHAPRAHRDLLELLDSACVRWKDRVALRMAGSAKERITYGELRALSDRVAAFLAAAGVARGDRVLLASENRPEWAVAYFGILRAGAAAVPVDPKLSEAELLNLWRTAGARIGLLSDDAAEAAPGLAARAAEAVPGARAVLLGEALAGGPAPPATRVSPDDLASLIFTSGTTGTPKGVMLSHRNFASLVAKLVGIFDLGPGDGMLSVLPLHHTFEFTAGLLVPLSRGAEVEYLDELTADRIGEALGSGRVTAMIGVPALWSLLHRRITQEIAAKPGLVEGVMNALRKGNAKLRASDLGWNLGKLLFWPVHRRFGGRLRLLVSGGSALDPEVQRAFHDLGFDLYEGYGLTEAAPVLAVAKPGGGVPPGSVGPALPGVELKIADPDASGVGEVLARGPNVMTGYWRGGDAPGVDDALTAEVLEDGWLRTGDLGKLDADGNLTLVGREKDVIIDANGKNVYPDEVEERYRDPDLVKELCVVGLPDGTAEKVAMIVVPEYGDRDRGEVRAALDAHVRAVTASLPFHLRVKVWHVLDAELPKTATRKVKRPLVREELQRLEAAAAKGRRARERAGELGEGAAADGWLLDLLADVSRRPRAGIAHDSRLEADLGLDSLMLTELAAALETAGVPAAAIEDLHHVQTVGELARAVRAAARKPPAHEAAHRRAAKEPAEDGALAIPAPLAALGRRILAIGQRALYQDLYRTRVVGEAFIPHDRNVLVVANHASHLDMGLVKVALGEEGARLAALAARDYFFDTPVKRAYFENFTNLIPMEREGSLRASLGAAAEALRRGYHLLIFPEGTRSRDGEMRAFYPTAGYLALQCDVDVLPVWIAGTRAALPPGATLPKRTDLEVWFGPPIPVAELRRRTAALPRSDAYKAATEVMEDAVRALGERWRSERKGAAPATPDASATAVPVPLNAPAPRASDPRPVARGPHPVPRDPTATSTATVPPISVRPERGAREAGAESKGAPAPTGKVAAKPEEP</sequence>
<dbReference type="SUPFAM" id="SSF51735">
    <property type="entry name" value="NAD(P)-binding Rossmann-fold domains"/>
    <property type="match status" value="1"/>
</dbReference>
<dbReference type="Gene3D" id="3.40.50.720">
    <property type="entry name" value="NAD(P)-binding Rossmann-like Domain"/>
    <property type="match status" value="1"/>
</dbReference>
<dbReference type="SUPFAM" id="SSF69593">
    <property type="entry name" value="Glycerol-3-phosphate (1)-acyltransferase"/>
    <property type="match status" value="1"/>
</dbReference>
<evidence type="ECO:0000256" key="3">
    <source>
        <dbReference type="SAM" id="MobiDB-lite"/>
    </source>
</evidence>
<name>A0ABN6MQC3_9BACT</name>